<keyword evidence="6" id="KW-0769">Symport</keyword>
<dbReference type="AlphaFoldDB" id="A0A1D4MPA9"/>
<accession>A0A1D4MPA9</accession>
<dbReference type="Proteomes" id="UP000095768">
    <property type="component" value="Unassembled WGS sequence"/>
</dbReference>
<dbReference type="EMBL" id="FMPI01000010">
    <property type="protein sequence ID" value="SCT00248.1"/>
    <property type="molecule type" value="Genomic_DNA"/>
</dbReference>
<keyword evidence="10" id="KW-1185">Reference proteome</keyword>
<feature type="transmembrane region" description="Helical" evidence="7">
    <location>
        <begin position="42"/>
        <end position="64"/>
    </location>
</feature>
<dbReference type="NCBIfam" id="NF037979">
    <property type="entry name" value="Na_transp"/>
    <property type="match status" value="1"/>
</dbReference>
<dbReference type="OrthoDB" id="9762833at2"/>
<dbReference type="PROSITE" id="PS50267">
    <property type="entry name" value="NA_NEUROTRAN_SYMP_3"/>
    <property type="match status" value="1"/>
</dbReference>
<evidence type="ECO:0000256" key="2">
    <source>
        <dbReference type="ARBA" id="ARBA00022448"/>
    </source>
</evidence>
<dbReference type="PROSITE" id="PS00610">
    <property type="entry name" value="NA_NEUROTRAN_SYMP_1"/>
    <property type="match status" value="1"/>
</dbReference>
<evidence type="ECO:0000313" key="9">
    <source>
        <dbReference type="EMBL" id="SCT22106.1"/>
    </source>
</evidence>
<feature type="transmembrane region" description="Helical" evidence="7">
    <location>
        <begin position="383"/>
        <end position="401"/>
    </location>
</feature>
<dbReference type="InterPro" id="IPR047218">
    <property type="entry name" value="YocR/YhdH-like"/>
</dbReference>
<feature type="transmembrane region" description="Helical" evidence="7">
    <location>
        <begin position="303"/>
        <end position="323"/>
    </location>
</feature>
<reference evidence="8 10" key="1">
    <citation type="submission" date="2016-09" db="EMBL/GenBank/DDBJ databases">
        <authorList>
            <consortium name="Pathogen Informatics"/>
            <person name="Sun Q."/>
            <person name="Inoue M."/>
        </authorList>
    </citation>
    <scope>NUCLEOTIDE SEQUENCE [LARGE SCALE GENOMIC DNA]</scope>
    <source>
        <strain evidence="8 10">82C</strain>
    </source>
</reference>
<keyword evidence="2 6" id="KW-0813">Transport</keyword>
<dbReference type="SUPFAM" id="SSF161070">
    <property type="entry name" value="SNF-like"/>
    <property type="match status" value="1"/>
</dbReference>
<dbReference type="PANTHER" id="PTHR42948:SF1">
    <property type="entry name" value="TRANSPORTER"/>
    <property type="match status" value="1"/>
</dbReference>
<protein>
    <recommendedName>
        <fullName evidence="6">Transporter</fullName>
    </recommendedName>
</protein>
<dbReference type="InterPro" id="IPR000175">
    <property type="entry name" value="Na/ntran_symport"/>
</dbReference>
<proteinExistence type="inferred from homology"/>
<evidence type="ECO:0000256" key="6">
    <source>
        <dbReference type="RuleBase" id="RU003732"/>
    </source>
</evidence>
<dbReference type="PANTHER" id="PTHR42948">
    <property type="entry name" value="TRANSPORTER"/>
    <property type="match status" value="1"/>
</dbReference>
<dbReference type="PRINTS" id="PR00176">
    <property type="entry name" value="NANEUSMPORT"/>
</dbReference>
<evidence type="ECO:0000256" key="3">
    <source>
        <dbReference type="ARBA" id="ARBA00022692"/>
    </source>
</evidence>
<dbReference type="GO" id="GO:0015293">
    <property type="term" value="F:symporter activity"/>
    <property type="evidence" value="ECO:0007669"/>
    <property type="project" value="UniProtKB-KW"/>
</dbReference>
<feature type="transmembrane region" description="Helical" evidence="7">
    <location>
        <begin position="251"/>
        <end position="277"/>
    </location>
</feature>
<feature type="transmembrane region" description="Helical" evidence="7">
    <location>
        <begin position="421"/>
        <end position="441"/>
    </location>
</feature>
<feature type="transmembrane region" description="Helical" evidence="7">
    <location>
        <begin position="12"/>
        <end position="30"/>
    </location>
</feature>
<evidence type="ECO:0000256" key="7">
    <source>
        <dbReference type="SAM" id="Phobius"/>
    </source>
</evidence>
<dbReference type="EMBL" id="FMPG01000010">
    <property type="protein sequence ID" value="SCT22106.1"/>
    <property type="molecule type" value="Genomic_DNA"/>
</dbReference>
<evidence type="ECO:0000256" key="4">
    <source>
        <dbReference type="ARBA" id="ARBA00022989"/>
    </source>
</evidence>
<keyword evidence="5 7" id="KW-0472">Membrane</keyword>
<name>A0A1D4MPA9_9STAP</name>
<reference evidence="9 11" key="2">
    <citation type="submission" date="2016-09" db="EMBL/GenBank/DDBJ databases">
        <authorList>
            <consortium name="Pathogen Informatics"/>
        </authorList>
    </citation>
    <scope>NUCLEOTIDE SEQUENCE [LARGE SCALE GENOMIC DNA]</scope>
    <source>
        <strain evidence="9 11">82B</strain>
    </source>
</reference>
<feature type="transmembrane region" description="Helical" evidence="7">
    <location>
        <begin position="94"/>
        <end position="122"/>
    </location>
</feature>
<feature type="transmembrane region" description="Helical" evidence="7">
    <location>
        <begin position="142"/>
        <end position="163"/>
    </location>
</feature>
<dbReference type="InterPro" id="IPR037272">
    <property type="entry name" value="SNS_sf"/>
</dbReference>
<comment type="subcellular location">
    <subcellularLocation>
        <location evidence="1">Membrane</location>
        <topology evidence="1">Multi-pass membrane protein</topology>
    </subcellularLocation>
</comment>
<feature type="transmembrane region" description="Helical" evidence="7">
    <location>
        <begin position="216"/>
        <end position="239"/>
    </location>
</feature>
<dbReference type="GO" id="GO:0016020">
    <property type="term" value="C:membrane"/>
    <property type="evidence" value="ECO:0007669"/>
    <property type="project" value="UniProtKB-SubCell"/>
</dbReference>
<keyword evidence="3 6" id="KW-0812">Transmembrane</keyword>
<evidence type="ECO:0000313" key="11">
    <source>
        <dbReference type="Proteomes" id="UP000095768"/>
    </source>
</evidence>
<evidence type="ECO:0000313" key="8">
    <source>
        <dbReference type="EMBL" id="SCT00248.1"/>
    </source>
</evidence>
<feature type="transmembrane region" description="Helical" evidence="7">
    <location>
        <begin position="343"/>
        <end position="363"/>
    </location>
</feature>
<organism evidence="9 11">
    <name type="scientific">Staphylococcus caeli</name>
    <dbReference type="NCBI Taxonomy" id="2201815"/>
    <lineage>
        <taxon>Bacteria</taxon>
        <taxon>Bacillati</taxon>
        <taxon>Bacillota</taxon>
        <taxon>Bacilli</taxon>
        <taxon>Bacillales</taxon>
        <taxon>Staphylococcaceae</taxon>
        <taxon>Staphylococcus</taxon>
    </lineage>
</organism>
<gene>
    <name evidence="9" type="ORF">SAMEA2297795_02014</name>
    <name evidence="8" type="ORF">SAMEA2297796_01535</name>
</gene>
<evidence type="ECO:0000256" key="1">
    <source>
        <dbReference type="ARBA" id="ARBA00004141"/>
    </source>
</evidence>
<dbReference type="CDD" id="cd10336">
    <property type="entry name" value="SLC6sbd_Tyt1-Like"/>
    <property type="match status" value="1"/>
</dbReference>
<dbReference type="Pfam" id="PF00209">
    <property type="entry name" value="SNF"/>
    <property type="match status" value="2"/>
</dbReference>
<keyword evidence="4 7" id="KW-1133">Transmembrane helix</keyword>
<sequence>MHKQSQWKSSTGFILASAGSAIGLGAMWKFPYMAGVNGGGAFLLMFLVFTIFVGLPLLIMEFTVGKMGKTYTTKIYEKLTQKKWLNIIGWNGNLAVFILFGFYSVIGGWIIIYIFNVALQIITFSNDTLSAVQFEAVIGNPWLTIAGQGVFILLTMVIVMMGVEKGLEKASKFMMPLLFIFLIIIVIKSLSLDGAYEGLKYILQPRLEDITMEGVLFALGQSFFTLSLGTTGMITYASYASKEMTIKTSAVSIVAMNILVSVLAGLAIFPAIAAFGYKPTEGPGLLFKVLPKVFDQMAMGQEFYLIFLILFLFAALTSSISLLELNVSNFTKNDNSKRKPVALYASLLVFVISIPATLSFSILKGVQFAAGTIFDNMDFLVSNILMPLGALGTTLVVGQLLNKDDLKTHFGNDKFKLFMPWYYLVKFVLPVVIILIFIVQFI</sequence>
<evidence type="ECO:0000313" key="10">
    <source>
        <dbReference type="Proteomes" id="UP000095412"/>
    </source>
</evidence>
<evidence type="ECO:0000256" key="5">
    <source>
        <dbReference type="ARBA" id="ARBA00023136"/>
    </source>
</evidence>
<comment type="similarity">
    <text evidence="6">Belongs to the sodium:neurotransmitter symporter (SNF) (TC 2.A.22) family.</text>
</comment>
<feature type="transmembrane region" description="Helical" evidence="7">
    <location>
        <begin position="175"/>
        <end position="196"/>
    </location>
</feature>
<dbReference type="Proteomes" id="UP000095412">
    <property type="component" value="Unassembled WGS sequence"/>
</dbReference>